<keyword evidence="8" id="KW-1133">Transmembrane helix</keyword>
<dbReference type="PANTHER" id="PTHR43811">
    <property type="entry name" value="FKBP-TYPE PEPTIDYL-PROLYL CIS-TRANS ISOMERASE FKPA"/>
    <property type="match status" value="1"/>
</dbReference>
<feature type="transmembrane region" description="Helical" evidence="8">
    <location>
        <begin position="20"/>
        <end position="38"/>
    </location>
</feature>
<protein>
    <recommendedName>
        <fullName evidence="6">Peptidyl-prolyl cis-trans isomerase</fullName>
        <ecNumber evidence="6">5.2.1.8</ecNumber>
    </recommendedName>
</protein>
<dbReference type="PROSITE" id="PS50059">
    <property type="entry name" value="FKBP_PPIASE"/>
    <property type="match status" value="1"/>
</dbReference>
<sequence>MSNITAVPLRPVERSTVTRLVLGLVLILGAAFLLAFAGTKPLRGVKTPGGVIVRTVKAGTGPKIGVNDGVLIEYTGKLTDGTVFDQTQGQPVPMLVGRVVPGFSEALQQMQNGGSYRIRIPSKLAYGASPPPGGPIPPNADLDFDVKVARVVPNAAVIAAQQQMQQMIQQQQQQQGAAGAPQPPTEQAPQ</sequence>
<keyword evidence="8" id="KW-0812">Transmembrane</keyword>
<keyword evidence="3 5" id="KW-0697">Rotamase</keyword>
<dbReference type="Proteomes" id="UP000274661">
    <property type="component" value="Unassembled WGS sequence"/>
</dbReference>
<feature type="region of interest" description="Disordered" evidence="7">
    <location>
        <begin position="165"/>
        <end position="190"/>
    </location>
</feature>
<name>A0A429V6K3_9SPHN</name>
<keyword evidence="11" id="KW-1185">Reference proteome</keyword>
<evidence type="ECO:0000256" key="4">
    <source>
        <dbReference type="ARBA" id="ARBA00023235"/>
    </source>
</evidence>
<dbReference type="PANTHER" id="PTHR43811:SF23">
    <property type="entry name" value="FKBP-TYPE 22 KDA PEPTIDYL-PROLYL CIS-TRANS ISOMERASE"/>
    <property type="match status" value="1"/>
</dbReference>
<dbReference type="EMBL" id="RWJF01000001">
    <property type="protein sequence ID" value="RST29563.1"/>
    <property type="molecule type" value="Genomic_DNA"/>
</dbReference>
<dbReference type="AlphaFoldDB" id="A0A429V6K3"/>
<evidence type="ECO:0000259" key="9">
    <source>
        <dbReference type="PROSITE" id="PS50059"/>
    </source>
</evidence>
<dbReference type="InterPro" id="IPR001179">
    <property type="entry name" value="PPIase_FKBP_dom"/>
</dbReference>
<gene>
    <name evidence="10" type="ORF">HMF7854_00980</name>
</gene>
<comment type="similarity">
    <text evidence="2 6">Belongs to the FKBP-type PPIase family.</text>
</comment>
<keyword evidence="4 5" id="KW-0413">Isomerase</keyword>
<evidence type="ECO:0000256" key="5">
    <source>
        <dbReference type="PROSITE-ProRule" id="PRU00277"/>
    </source>
</evidence>
<dbReference type="OrthoDB" id="9812109at2"/>
<feature type="compositionally biased region" description="Low complexity" evidence="7">
    <location>
        <begin position="165"/>
        <end position="180"/>
    </location>
</feature>
<evidence type="ECO:0000256" key="8">
    <source>
        <dbReference type="SAM" id="Phobius"/>
    </source>
</evidence>
<accession>A0A429V6K3</accession>
<comment type="catalytic activity">
    <reaction evidence="1 5 6">
        <text>[protein]-peptidylproline (omega=180) = [protein]-peptidylproline (omega=0)</text>
        <dbReference type="Rhea" id="RHEA:16237"/>
        <dbReference type="Rhea" id="RHEA-COMP:10747"/>
        <dbReference type="Rhea" id="RHEA-COMP:10748"/>
        <dbReference type="ChEBI" id="CHEBI:83833"/>
        <dbReference type="ChEBI" id="CHEBI:83834"/>
        <dbReference type="EC" id="5.2.1.8"/>
    </reaction>
</comment>
<evidence type="ECO:0000313" key="10">
    <source>
        <dbReference type="EMBL" id="RST29563.1"/>
    </source>
</evidence>
<feature type="compositionally biased region" description="Pro residues" evidence="7">
    <location>
        <begin position="181"/>
        <end position="190"/>
    </location>
</feature>
<dbReference type="EC" id="5.2.1.8" evidence="6"/>
<feature type="domain" description="PPIase FKBP-type" evidence="9">
    <location>
        <begin position="67"/>
        <end position="152"/>
    </location>
</feature>
<dbReference type="SUPFAM" id="SSF54534">
    <property type="entry name" value="FKBP-like"/>
    <property type="match status" value="1"/>
</dbReference>
<dbReference type="GO" id="GO:0003755">
    <property type="term" value="F:peptidyl-prolyl cis-trans isomerase activity"/>
    <property type="evidence" value="ECO:0007669"/>
    <property type="project" value="UniProtKB-UniRule"/>
</dbReference>
<reference evidence="10 11" key="1">
    <citation type="submission" date="2018-12" db="EMBL/GenBank/DDBJ databases">
        <title>Sphingomonas sp. HMF7854 Genome sequencing and assembly.</title>
        <authorList>
            <person name="Cha I."/>
            <person name="Kang H."/>
            <person name="Kim H."/>
            <person name="Kang J."/>
            <person name="Joh K."/>
        </authorList>
    </citation>
    <scope>NUCLEOTIDE SEQUENCE [LARGE SCALE GENOMIC DNA]</scope>
    <source>
        <strain evidence="10 11">HMF7854</strain>
    </source>
</reference>
<evidence type="ECO:0000256" key="6">
    <source>
        <dbReference type="RuleBase" id="RU003915"/>
    </source>
</evidence>
<dbReference type="RefSeq" id="WP_126717405.1">
    <property type="nucleotide sequence ID" value="NZ_RWJF01000001.1"/>
</dbReference>
<keyword evidence="8" id="KW-0472">Membrane</keyword>
<dbReference type="InterPro" id="IPR046357">
    <property type="entry name" value="PPIase_dom_sf"/>
</dbReference>
<organism evidence="10 11">
    <name type="scientific">Sphingomonas ginkgonis</name>
    <dbReference type="NCBI Taxonomy" id="2315330"/>
    <lineage>
        <taxon>Bacteria</taxon>
        <taxon>Pseudomonadati</taxon>
        <taxon>Pseudomonadota</taxon>
        <taxon>Alphaproteobacteria</taxon>
        <taxon>Sphingomonadales</taxon>
        <taxon>Sphingomonadaceae</taxon>
        <taxon>Sphingomonas</taxon>
    </lineage>
</organism>
<proteinExistence type="inferred from homology"/>
<evidence type="ECO:0000256" key="3">
    <source>
        <dbReference type="ARBA" id="ARBA00023110"/>
    </source>
</evidence>
<evidence type="ECO:0000256" key="2">
    <source>
        <dbReference type="ARBA" id="ARBA00006577"/>
    </source>
</evidence>
<evidence type="ECO:0000256" key="7">
    <source>
        <dbReference type="SAM" id="MobiDB-lite"/>
    </source>
</evidence>
<dbReference type="Pfam" id="PF00254">
    <property type="entry name" value="FKBP_C"/>
    <property type="match status" value="1"/>
</dbReference>
<comment type="caution">
    <text evidence="10">The sequence shown here is derived from an EMBL/GenBank/DDBJ whole genome shotgun (WGS) entry which is preliminary data.</text>
</comment>
<evidence type="ECO:0000313" key="11">
    <source>
        <dbReference type="Proteomes" id="UP000274661"/>
    </source>
</evidence>
<evidence type="ECO:0000256" key="1">
    <source>
        <dbReference type="ARBA" id="ARBA00000971"/>
    </source>
</evidence>
<dbReference type="Gene3D" id="3.10.50.40">
    <property type="match status" value="1"/>
</dbReference>